<keyword evidence="1" id="KW-0808">Transferase</keyword>
<dbReference type="KEGG" id="tbk:HF295_05705"/>
<dbReference type="PANTHER" id="PTHR10584">
    <property type="entry name" value="SUGAR KINASE"/>
    <property type="match status" value="1"/>
</dbReference>
<evidence type="ECO:0000313" key="5">
    <source>
        <dbReference type="Proteomes" id="UP000512167"/>
    </source>
</evidence>
<organism evidence="4 5">
    <name type="scientific">Hujiaoplasma nucleasis</name>
    <dbReference type="NCBI Taxonomy" id="2725268"/>
    <lineage>
        <taxon>Bacteria</taxon>
        <taxon>Bacillati</taxon>
        <taxon>Mycoplasmatota</taxon>
        <taxon>Mollicutes</taxon>
        <taxon>Candidatus Izemoplasmatales</taxon>
        <taxon>Hujiaoplasmataceae</taxon>
        <taxon>Hujiaoplasma</taxon>
    </lineage>
</organism>
<evidence type="ECO:0000313" key="4">
    <source>
        <dbReference type="EMBL" id="QLY40381.1"/>
    </source>
</evidence>
<dbReference type="PROSITE" id="PS00584">
    <property type="entry name" value="PFKB_KINASES_2"/>
    <property type="match status" value="1"/>
</dbReference>
<sequence length="294" mass="33405">MKLLVIGVSSYDTIIDVEHLPKMNKDLTIWPKNVHYSIGGTGAGKALALSTLPVSTTLATDLGDDEYKDKILDYLDKSKLNIIRLKADVSTTHTNIMHDNGKRISIFTSSPKMVEYKDSLEKEIMNSDLVFLNINDYCRQYIPLIKKYNKLCVVDIHDYIDGSSYHQEFIDCADILFVSHVHIGHHEDFLRRMIKNKSFVVITKAEEGSIAIDNNNKIYYQLAYKSLPFVDSNGAGDSFSVAFVYYYFKTKNTVSSLKFASVMSAYTCASKDIYNKDVSYETIEKVLDEESFLP</sequence>
<keyword evidence="5" id="KW-1185">Reference proteome</keyword>
<evidence type="ECO:0000256" key="2">
    <source>
        <dbReference type="ARBA" id="ARBA00022777"/>
    </source>
</evidence>
<dbReference type="Pfam" id="PF00294">
    <property type="entry name" value="PfkB"/>
    <property type="match status" value="1"/>
</dbReference>
<dbReference type="RefSeq" id="WP_312031214.1">
    <property type="nucleotide sequence ID" value="NZ_CP051151.1"/>
</dbReference>
<accession>A0A7L6N4A2</accession>
<dbReference type="InterPro" id="IPR011611">
    <property type="entry name" value="PfkB_dom"/>
</dbReference>
<evidence type="ECO:0000259" key="3">
    <source>
        <dbReference type="Pfam" id="PF00294"/>
    </source>
</evidence>
<keyword evidence="2 4" id="KW-0418">Kinase</keyword>
<dbReference type="Gene3D" id="3.40.1190.20">
    <property type="match status" value="1"/>
</dbReference>
<gene>
    <name evidence="4" type="ORF">HF295_05705</name>
</gene>
<name>A0A7L6N4A2_9MOLU</name>
<dbReference type="EMBL" id="CP051151">
    <property type="protein sequence ID" value="QLY40381.1"/>
    <property type="molecule type" value="Genomic_DNA"/>
</dbReference>
<protein>
    <submittedName>
        <fullName evidence="4">Carbohydrate kinase family protein</fullName>
    </submittedName>
</protein>
<dbReference type="InterPro" id="IPR002173">
    <property type="entry name" value="Carboh/pur_kinase_PfkB_CS"/>
</dbReference>
<dbReference type="GO" id="GO:0016301">
    <property type="term" value="F:kinase activity"/>
    <property type="evidence" value="ECO:0007669"/>
    <property type="project" value="UniProtKB-KW"/>
</dbReference>
<evidence type="ECO:0000256" key="1">
    <source>
        <dbReference type="ARBA" id="ARBA00022679"/>
    </source>
</evidence>
<dbReference type="InterPro" id="IPR029056">
    <property type="entry name" value="Ribokinase-like"/>
</dbReference>
<reference evidence="4 5" key="1">
    <citation type="submission" date="2020-04" db="EMBL/GenBank/DDBJ databases">
        <authorList>
            <person name="Zheng R.K."/>
            <person name="Sun C.M."/>
        </authorList>
    </citation>
    <scope>NUCLEOTIDE SEQUENCE [LARGE SCALE GENOMIC DNA]</scope>
    <source>
        <strain evidence="5">zrk29</strain>
    </source>
</reference>
<dbReference type="SUPFAM" id="SSF53613">
    <property type="entry name" value="Ribokinase-like"/>
    <property type="match status" value="1"/>
</dbReference>
<feature type="domain" description="Carbohydrate kinase PfkB" evidence="3">
    <location>
        <begin position="2"/>
        <end position="272"/>
    </location>
</feature>
<proteinExistence type="predicted"/>
<dbReference type="AlphaFoldDB" id="A0A7L6N4A2"/>
<dbReference type="Proteomes" id="UP000512167">
    <property type="component" value="Chromosome"/>
</dbReference>
<dbReference type="PANTHER" id="PTHR10584:SF166">
    <property type="entry name" value="RIBOKINASE"/>
    <property type="match status" value="1"/>
</dbReference>